<accession>A0AAV6TWS1</accession>
<sequence>MTFIEGIGDEVTAFFVVLIVIILATLVTFIGSGPHLYSPVHTRTLQISVISGRELAEESSIVLPPEEIEAARNNSQNASSNVNHSHSEQELPHNEHPHSGQQSLYNQSSHNGQNQESLYAEANVDQPSSVNVSEESSHNLEDQPSERTVEQDVFPNVEAPAPSVPVEETTDGTSSAGQGMRVRLKYLDDTERTVRSTPLTKVAEFKRVHFPSELSSRKIVRLIFCGHLLRDSATLGHYKVKDNSVVHVQVLPQAQATESSPQQHPSQVEGMPDLSPLLWPLLTLTLGLLWGAYIKYPHLFSTLSLSCLFIFTAGLFALYRHR</sequence>
<dbReference type="SMART" id="SM00213">
    <property type="entry name" value="UBQ"/>
    <property type="match status" value="1"/>
</dbReference>
<dbReference type="PROSITE" id="PS50053">
    <property type="entry name" value="UBIQUITIN_2"/>
    <property type="match status" value="1"/>
</dbReference>
<dbReference type="EMBL" id="JAFNEN010000944">
    <property type="protein sequence ID" value="KAG8175877.1"/>
    <property type="molecule type" value="Genomic_DNA"/>
</dbReference>
<comment type="caution">
    <text evidence="4">The sequence shown here is derived from an EMBL/GenBank/DDBJ whole genome shotgun (WGS) entry which is preliminary data.</text>
</comment>
<feature type="transmembrane region" description="Helical" evidence="2">
    <location>
        <begin position="299"/>
        <end position="319"/>
    </location>
</feature>
<name>A0AAV6TWS1_9ARAC</name>
<reference evidence="4 5" key="1">
    <citation type="journal article" date="2022" name="Nat. Ecol. Evol.">
        <title>A masculinizing supergene underlies an exaggerated male reproductive morph in a spider.</title>
        <authorList>
            <person name="Hendrickx F."/>
            <person name="De Corte Z."/>
            <person name="Sonet G."/>
            <person name="Van Belleghem S.M."/>
            <person name="Kostlbacher S."/>
            <person name="Vangestel C."/>
        </authorList>
    </citation>
    <scope>NUCLEOTIDE SEQUENCE [LARGE SCALE GENOMIC DNA]</scope>
    <source>
        <strain evidence="4">W744_W776</strain>
    </source>
</reference>
<feature type="domain" description="Ubiquitin-like" evidence="3">
    <location>
        <begin position="180"/>
        <end position="250"/>
    </location>
</feature>
<proteinExistence type="predicted"/>
<evidence type="ECO:0000313" key="4">
    <source>
        <dbReference type="EMBL" id="KAG8175877.1"/>
    </source>
</evidence>
<dbReference type="InterPro" id="IPR029071">
    <property type="entry name" value="Ubiquitin-like_domsf"/>
</dbReference>
<keyword evidence="2" id="KW-1133">Transmembrane helix</keyword>
<feature type="transmembrane region" description="Helical" evidence="2">
    <location>
        <begin position="277"/>
        <end position="293"/>
    </location>
</feature>
<dbReference type="PANTHER" id="PTHR14557:SF5">
    <property type="entry name" value="UBIQUITIN-LIKE DOMAIN-CONTAINING PROTEIN"/>
    <property type="match status" value="1"/>
</dbReference>
<evidence type="ECO:0000259" key="3">
    <source>
        <dbReference type="PROSITE" id="PS50053"/>
    </source>
</evidence>
<feature type="compositionally biased region" description="Low complexity" evidence="1">
    <location>
        <begin position="73"/>
        <end position="84"/>
    </location>
</feature>
<feature type="region of interest" description="Disordered" evidence="1">
    <location>
        <begin position="125"/>
        <end position="178"/>
    </location>
</feature>
<dbReference type="Gene3D" id="3.10.20.90">
    <property type="entry name" value="Phosphatidylinositol 3-kinase Catalytic Subunit, Chain A, domain 1"/>
    <property type="match status" value="1"/>
</dbReference>
<dbReference type="PANTHER" id="PTHR14557">
    <property type="entry name" value="PROTEIN C7ORF21"/>
    <property type="match status" value="1"/>
</dbReference>
<dbReference type="AlphaFoldDB" id="A0AAV6TWS1"/>
<keyword evidence="2" id="KW-0812">Transmembrane</keyword>
<evidence type="ECO:0000256" key="1">
    <source>
        <dbReference type="SAM" id="MobiDB-lite"/>
    </source>
</evidence>
<keyword evidence="2" id="KW-0472">Membrane</keyword>
<dbReference type="InterPro" id="IPR000626">
    <property type="entry name" value="Ubiquitin-like_dom"/>
</dbReference>
<dbReference type="Pfam" id="PF00240">
    <property type="entry name" value="ubiquitin"/>
    <property type="match status" value="1"/>
</dbReference>
<keyword evidence="5" id="KW-1185">Reference proteome</keyword>
<protein>
    <recommendedName>
        <fullName evidence="3">Ubiquitin-like domain-containing protein</fullName>
    </recommendedName>
</protein>
<feature type="compositionally biased region" description="Basic and acidic residues" evidence="1">
    <location>
        <begin position="85"/>
        <end position="98"/>
    </location>
</feature>
<organism evidence="4 5">
    <name type="scientific">Oedothorax gibbosus</name>
    <dbReference type="NCBI Taxonomy" id="931172"/>
    <lineage>
        <taxon>Eukaryota</taxon>
        <taxon>Metazoa</taxon>
        <taxon>Ecdysozoa</taxon>
        <taxon>Arthropoda</taxon>
        <taxon>Chelicerata</taxon>
        <taxon>Arachnida</taxon>
        <taxon>Araneae</taxon>
        <taxon>Araneomorphae</taxon>
        <taxon>Entelegynae</taxon>
        <taxon>Araneoidea</taxon>
        <taxon>Linyphiidae</taxon>
        <taxon>Erigoninae</taxon>
        <taxon>Oedothorax</taxon>
    </lineage>
</organism>
<evidence type="ECO:0000313" key="5">
    <source>
        <dbReference type="Proteomes" id="UP000827092"/>
    </source>
</evidence>
<dbReference type="InterPro" id="IPR040352">
    <property type="entry name" value="TMUB1/2"/>
</dbReference>
<dbReference type="CDD" id="cd17057">
    <property type="entry name" value="Ubl_TMUB1_like"/>
    <property type="match status" value="1"/>
</dbReference>
<dbReference type="SUPFAM" id="SSF54236">
    <property type="entry name" value="Ubiquitin-like"/>
    <property type="match status" value="1"/>
</dbReference>
<feature type="compositionally biased region" description="Polar residues" evidence="1">
    <location>
        <begin position="99"/>
        <end position="113"/>
    </location>
</feature>
<dbReference type="GO" id="GO:0036503">
    <property type="term" value="P:ERAD pathway"/>
    <property type="evidence" value="ECO:0007669"/>
    <property type="project" value="InterPro"/>
</dbReference>
<feature type="compositionally biased region" description="Basic and acidic residues" evidence="1">
    <location>
        <begin position="135"/>
        <end position="150"/>
    </location>
</feature>
<gene>
    <name evidence="4" type="ORF">JTE90_004931</name>
</gene>
<evidence type="ECO:0000256" key="2">
    <source>
        <dbReference type="SAM" id="Phobius"/>
    </source>
</evidence>
<feature type="region of interest" description="Disordered" evidence="1">
    <location>
        <begin position="72"/>
        <end position="113"/>
    </location>
</feature>
<dbReference type="Proteomes" id="UP000827092">
    <property type="component" value="Unassembled WGS sequence"/>
</dbReference>
<feature type="transmembrane region" description="Helical" evidence="2">
    <location>
        <begin position="12"/>
        <end position="33"/>
    </location>
</feature>